<evidence type="ECO:0000259" key="2">
    <source>
        <dbReference type="Pfam" id="PF08327"/>
    </source>
</evidence>
<evidence type="ECO:0000313" key="4">
    <source>
        <dbReference type="Proteomes" id="UP000002931"/>
    </source>
</evidence>
<sequence>MAKAATMIAAPPLVCYEAFATPDRMTEFWFPRVSGPIEKGVTLTWYVGTAPDAHPITVEVVEAMPGERIDIRWGDGTQMTDVSWTFIEKGPMTEVKVTETGFEGDEAAQAAQAIDSTGGFSQVLIAAKALIEHDVSINVVEDRAAG</sequence>
<dbReference type="CDD" id="cd08901">
    <property type="entry name" value="SRPBCC_CalC_Aha1-like_8"/>
    <property type="match status" value="1"/>
</dbReference>
<comment type="similarity">
    <text evidence="1">Belongs to the AHA1 family.</text>
</comment>
<dbReference type="InterPro" id="IPR013538">
    <property type="entry name" value="ASHA1/2-like_C"/>
</dbReference>
<proteinExistence type="inferred from homology"/>
<reference evidence="3 4" key="1">
    <citation type="journal article" date="2010" name="J. Bacteriol.">
        <title>Genome sequences of Pelagibaca bermudensis HTCC2601T and Maritimibacter alkaliphilus HTCC2654T, the type strains of two marine Roseobacter genera.</title>
        <authorList>
            <person name="Thrash J.C."/>
            <person name="Cho J.C."/>
            <person name="Ferriera S."/>
            <person name="Johnson J."/>
            <person name="Vergin K.L."/>
            <person name="Giovannoni S.J."/>
        </authorList>
    </citation>
    <scope>NUCLEOTIDE SEQUENCE [LARGE SCALE GENOMIC DNA]</scope>
    <source>
        <strain evidence="3 4">HTCC2654</strain>
    </source>
</reference>
<dbReference type="SUPFAM" id="SSF55961">
    <property type="entry name" value="Bet v1-like"/>
    <property type="match status" value="1"/>
</dbReference>
<dbReference type="HOGENOM" id="CLU_109811_0_0_5"/>
<name>A3VMN6_9RHOB</name>
<feature type="domain" description="Activator of Hsp90 ATPase homologue 1/2-like C-terminal" evidence="2">
    <location>
        <begin position="10"/>
        <end position="122"/>
    </location>
</feature>
<protein>
    <recommendedName>
        <fullName evidence="2">Activator of Hsp90 ATPase homologue 1/2-like C-terminal domain-containing protein</fullName>
    </recommendedName>
</protein>
<gene>
    <name evidence="3" type="ORF">RB2654_18258</name>
</gene>
<dbReference type="Proteomes" id="UP000002931">
    <property type="component" value="Unassembled WGS sequence"/>
</dbReference>
<comment type="caution">
    <text evidence="3">The sequence shown here is derived from an EMBL/GenBank/DDBJ whole genome shotgun (WGS) entry which is preliminary data.</text>
</comment>
<dbReference type="eggNOG" id="COG3832">
    <property type="taxonomic scope" value="Bacteria"/>
</dbReference>
<dbReference type="Pfam" id="PF08327">
    <property type="entry name" value="AHSA1"/>
    <property type="match status" value="1"/>
</dbReference>
<keyword evidence="4" id="KW-1185">Reference proteome</keyword>
<evidence type="ECO:0000256" key="1">
    <source>
        <dbReference type="ARBA" id="ARBA00006817"/>
    </source>
</evidence>
<dbReference type="Gene3D" id="3.30.530.20">
    <property type="match status" value="1"/>
</dbReference>
<organism evidence="3 4">
    <name type="scientific">Maritimibacter alkaliphilus HTCC2654</name>
    <dbReference type="NCBI Taxonomy" id="314271"/>
    <lineage>
        <taxon>Bacteria</taxon>
        <taxon>Pseudomonadati</taxon>
        <taxon>Pseudomonadota</taxon>
        <taxon>Alphaproteobacteria</taxon>
        <taxon>Rhodobacterales</taxon>
        <taxon>Roseobacteraceae</taxon>
        <taxon>Maritimibacter</taxon>
    </lineage>
</organism>
<dbReference type="STRING" id="314271.RB2654_18258"/>
<accession>A3VMN6</accession>
<dbReference type="InterPro" id="IPR023393">
    <property type="entry name" value="START-like_dom_sf"/>
</dbReference>
<dbReference type="AlphaFoldDB" id="A3VMN6"/>
<dbReference type="EMBL" id="AAMT01000035">
    <property type="protein sequence ID" value="EAQ10489.1"/>
    <property type="molecule type" value="Genomic_DNA"/>
</dbReference>
<evidence type="ECO:0000313" key="3">
    <source>
        <dbReference type="EMBL" id="EAQ10489.1"/>
    </source>
</evidence>